<evidence type="ECO:0000256" key="2">
    <source>
        <dbReference type="ARBA" id="ARBA00022730"/>
    </source>
</evidence>
<dbReference type="GO" id="GO:1990904">
    <property type="term" value="C:ribonucleoprotein complex"/>
    <property type="evidence" value="ECO:0007669"/>
    <property type="project" value="UniProtKB-KW"/>
</dbReference>
<dbReference type="PATRIC" id="fig|86416.3.peg.4519"/>
<gene>
    <name evidence="6" type="primary">rplW</name>
    <name evidence="8" type="ORF">Clopa_4510</name>
</gene>
<dbReference type="InterPro" id="IPR012677">
    <property type="entry name" value="Nucleotide-bd_a/b_plait_sf"/>
</dbReference>
<dbReference type="NCBIfam" id="NF004363">
    <property type="entry name" value="PRK05738.2-4"/>
    <property type="match status" value="1"/>
</dbReference>
<evidence type="ECO:0000256" key="7">
    <source>
        <dbReference type="RuleBase" id="RU003934"/>
    </source>
</evidence>
<dbReference type="GO" id="GO:0005840">
    <property type="term" value="C:ribosome"/>
    <property type="evidence" value="ECO:0007669"/>
    <property type="project" value="UniProtKB-KW"/>
</dbReference>
<dbReference type="AlphaFoldDB" id="R4KHX7"/>
<accession>R4KHX7</accession>
<dbReference type="Pfam" id="PF00276">
    <property type="entry name" value="Ribosomal_L23"/>
    <property type="match status" value="1"/>
</dbReference>
<evidence type="ECO:0000313" key="8">
    <source>
        <dbReference type="EMBL" id="AGK99220.1"/>
    </source>
</evidence>
<dbReference type="KEGG" id="cpas:Clopa_4510"/>
<dbReference type="GO" id="GO:0019843">
    <property type="term" value="F:rRNA binding"/>
    <property type="evidence" value="ECO:0007669"/>
    <property type="project" value="UniProtKB-UniRule"/>
</dbReference>
<organism evidence="8 9">
    <name type="scientific">Clostridium pasteurianum BC1</name>
    <dbReference type="NCBI Taxonomy" id="86416"/>
    <lineage>
        <taxon>Bacteria</taxon>
        <taxon>Bacillati</taxon>
        <taxon>Bacillota</taxon>
        <taxon>Clostridia</taxon>
        <taxon>Eubacteriales</taxon>
        <taxon>Clostridiaceae</taxon>
        <taxon>Clostridium</taxon>
    </lineage>
</organism>
<dbReference type="HOGENOM" id="CLU_037562_3_2_9"/>
<dbReference type="OrthoDB" id="9793353at2"/>
<dbReference type="eggNOG" id="COG0089">
    <property type="taxonomic scope" value="Bacteria"/>
</dbReference>
<keyword evidence="5 6" id="KW-0687">Ribonucleoprotein</keyword>
<comment type="similarity">
    <text evidence="1 6 7">Belongs to the universal ribosomal protein uL23 family.</text>
</comment>
<reference evidence="8 9" key="1">
    <citation type="submission" date="2012-01" db="EMBL/GenBank/DDBJ databases">
        <title>Complete sequence of chromosome of Clostridium pasteurianum BC1.</title>
        <authorList>
            <consortium name="US DOE Joint Genome Institute"/>
            <person name="Lucas S."/>
            <person name="Han J."/>
            <person name="Lapidus A."/>
            <person name="Cheng J.-F."/>
            <person name="Goodwin L."/>
            <person name="Pitluck S."/>
            <person name="Peters L."/>
            <person name="Mikhailova N."/>
            <person name="Teshima H."/>
            <person name="Detter J.C."/>
            <person name="Han C."/>
            <person name="Tapia R."/>
            <person name="Land M."/>
            <person name="Hauser L."/>
            <person name="Kyrpides N."/>
            <person name="Ivanova N."/>
            <person name="Pagani I."/>
            <person name="Dunn J."/>
            <person name="Taghavi S."/>
            <person name="Francis A."/>
            <person name="van der Lelie D."/>
            <person name="Woyke T."/>
        </authorList>
    </citation>
    <scope>NUCLEOTIDE SEQUENCE [LARGE SCALE GENOMIC DNA]</scope>
    <source>
        <strain evidence="8 9">BC1</strain>
    </source>
</reference>
<evidence type="ECO:0000313" key="9">
    <source>
        <dbReference type="Proteomes" id="UP000013523"/>
    </source>
</evidence>
<keyword evidence="9" id="KW-1185">Reference proteome</keyword>
<dbReference type="GO" id="GO:0003735">
    <property type="term" value="F:structural constituent of ribosome"/>
    <property type="evidence" value="ECO:0007669"/>
    <property type="project" value="InterPro"/>
</dbReference>
<evidence type="ECO:0000256" key="5">
    <source>
        <dbReference type="ARBA" id="ARBA00023274"/>
    </source>
</evidence>
<dbReference type="FunFam" id="3.30.70.330:FF:000001">
    <property type="entry name" value="50S ribosomal protein L23"/>
    <property type="match status" value="1"/>
</dbReference>
<dbReference type="Gene3D" id="3.30.70.330">
    <property type="match status" value="1"/>
</dbReference>
<dbReference type="Proteomes" id="UP000013523">
    <property type="component" value="Chromosome"/>
</dbReference>
<dbReference type="SUPFAM" id="SSF54189">
    <property type="entry name" value="Ribosomal proteins S24e, L23 and L15e"/>
    <property type="match status" value="1"/>
</dbReference>
<dbReference type="PROSITE" id="PS00050">
    <property type="entry name" value="RIBOSOMAL_L23"/>
    <property type="match status" value="1"/>
</dbReference>
<keyword evidence="3 6" id="KW-0694">RNA-binding</keyword>
<dbReference type="EMBL" id="CP003261">
    <property type="protein sequence ID" value="AGK99220.1"/>
    <property type="molecule type" value="Genomic_DNA"/>
</dbReference>
<proteinExistence type="inferred from homology"/>
<dbReference type="GO" id="GO:0006412">
    <property type="term" value="P:translation"/>
    <property type="evidence" value="ECO:0007669"/>
    <property type="project" value="UniProtKB-UniRule"/>
</dbReference>
<comment type="subunit">
    <text evidence="6">Part of the 50S ribosomal subunit. Contacts protein L29, and trigger factor when it is bound to the ribosome.</text>
</comment>
<dbReference type="STRING" id="86416.Clopa_4510"/>
<sequence>MNLTSHDIIRKPIITEKSMAEMSDKKYTFVVDVHANKSQIKKAVEEVFGVKVEDVKTANILGKTKRVGVHVGKRADYKKAVVKLTGESKSIEFFEGMK</sequence>
<evidence type="ECO:0000256" key="4">
    <source>
        <dbReference type="ARBA" id="ARBA00022980"/>
    </source>
</evidence>
<dbReference type="PANTHER" id="PTHR11620">
    <property type="entry name" value="60S RIBOSOMAL PROTEIN L23A"/>
    <property type="match status" value="1"/>
</dbReference>
<evidence type="ECO:0000256" key="1">
    <source>
        <dbReference type="ARBA" id="ARBA00006700"/>
    </source>
</evidence>
<name>R4KHX7_CLOPA</name>
<dbReference type="InterPro" id="IPR001014">
    <property type="entry name" value="Ribosomal_uL23_CS"/>
</dbReference>
<evidence type="ECO:0000256" key="6">
    <source>
        <dbReference type="HAMAP-Rule" id="MF_01369"/>
    </source>
</evidence>
<dbReference type="HAMAP" id="MF_01369_B">
    <property type="entry name" value="Ribosomal_uL23_B"/>
    <property type="match status" value="1"/>
</dbReference>
<dbReference type="InterPro" id="IPR013025">
    <property type="entry name" value="Ribosomal_uL23-like"/>
</dbReference>
<comment type="function">
    <text evidence="6">One of the early assembly proteins it binds 23S rRNA. One of the proteins that surrounds the polypeptide exit tunnel on the outside of the ribosome. Forms the main docking site for trigger factor binding to the ribosome.</text>
</comment>
<protein>
    <recommendedName>
        <fullName evidence="6">Large ribosomal subunit protein uL23</fullName>
    </recommendedName>
</protein>
<keyword evidence="2 6" id="KW-0699">rRNA-binding</keyword>
<dbReference type="RefSeq" id="WP_015617490.1">
    <property type="nucleotide sequence ID" value="NC_021182.1"/>
</dbReference>
<keyword evidence="4 6" id="KW-0689">Ribosomal protein</keyword>
<evidence type="ECO:0000256" key="3">
    <source>
        <dbReference type="ARBA" id="ARBA00022884"/>
    </source>
</evidence>
<dbReference type="InterPro" id="IPR012678">
    <property type="entry name" value="Ribosomal_uL23/eL15/eS24_sf"/>
</dbReference>